<dbReference type="InterPro" id="IPR012906">
    <property type="entry name" value="PaaX-like_N"/>
</dbReference>
<dbReference type="Pfam" id="PF20803">
    <property type="entry name" value="PaaX_M"/>
    <property type="match status" value="1"/>
</dbReference>
<dbReference type="EMBL" id="JADJMS010000028">
    <property type="protein sequence ID" value="MBK7415955.1"/>
    <property type="molecule type" value="Genomic_DNA"/>
</dbReference>
<gene>
    <name evidence="4" type="primary">paaX</name>
    <name evidence="4" type="ORF">IPJ38_13390</name>
</gene>
<dbReference type="GO" id="GO:0006351">
    <property type="term" value="P:DNA-templated transcription"/>
    <property type="evidence" value="ECO:0007669"/>
    <property type="project" value="InterPro"/>
</dbReference>
<dbReference type="PIRSF" id="PIRSF020623">
    <property type="entry name" value="PaaX"/>
    <property type="match status" value="1"/>
</dbReference>
<evidence type="ECO:0000313" key="5">
    <source>
        <dbReference type="Proteomes" id="UP000739411"/>
    </source>
</evidence>
<dbReference type="AlphaFoldDB" id="A0A935N250"/>
<proteinExistence type="predicted"/>
<reference evidence="4 5" key="1">
    <citation type="submission" date="2020-10" db="EMBL/GenBank/DDBJ databases">
        <title>Connecting structure to function with the recovery of over 1000 high-quality activated sludge metagenome-assembled genomes encoding full-length rRNA genes using long-read sequencing.</title>
        <authorList>
            <person name="Singleton C.M."/>
            <person name="Petriglieri F."/>
            <person name="Kristensen J.M."/>
            <person name="Kirkegaard R.H."/>
            <person name="Michaelsen T.Y."/>
            <person name="Andersen M.H."/>
            <person name="Karst S.M."/>
            <person name="Dueholm M.S."/>
            <person name="Nielsen P.H."/>
            <person name="Albertsen M."/>
        </authorList>
    </citation>
    <scope>NUCLEOTIDE SEQUENCE [LARGE SCALE GENOMIC DNA]</scope>
    <source>
        <strain evidence="4">EsbW_18-Q3-R4-48_BATAC.463</strain>
    </source>
</reference>
<dbReference type="Pfam" id="PF07848">
    <property type="entry name" value="PaaX"/>
    <property type="match status" value="1"/>
</dbReference>
<feature type="domain" description="Transcriptional repressor PaaX-like N-terminal" evidence="1">
    <location>
        <begin position="62"/>
        <end position="129"/>
    </location>
</feature>
<feature type="domain" description="Transcriptional repressor PaaX-like C-terminal" evidence="2">
    <location>
        <begin position="237"/>
        <end position="328"/>
    </location>
</feature>
<dbReference type="Gene3D" id="1.20.58.1460">
    <property type="match status" value="1"/>
</dbReference>
<dbReference type="Gene3D" id="1.10.10.10">
    <property type="entry name" value="Winged helix-like DNA-binding domain superfamily/Winged helix DNA-binding domain"/>
    <property type="match status" value="1"/>
</dbReference>
<dbReference type="InterPro" id="IPR013225">
    <property type="entry name" value="PaaX_C"/>
</dbReference>
<name>A0A935N250_9RHOO</name>
<organism evidence="4 5">
    <name type="scientific">Candidatus Dechloromonas phosphorivorans</name>
    <dbReference type="NCBI Taxonomy" id="2899244"/>
    <lineage>
        <taxon>Bacteria</taxon>
        <taxon>Pseudomonadati</taxon>
        <taxon>Pseudomonadota</taxon>
        <taxon>Betaproteobacteria</taxon>
        <taxon>Rhodocyclales</taxon>
        <taxon>Azonexaceae</taxon>
        <taxon>Dechloromonas</taxon>
    </lineage>
</organism>
<comment type="caution">
    <text evidence="4">The sequence shown here is derived from an EMBL/GenBank/DDBJ whole genome shotgun (WGS) entry which is preliminary data.</text>
</comment>
<dbReference type="InterPro" id="IPR048846">
    <property type="entry name" value="PaaX-like_central"/>
</dbReference>
<evidence type="ECO:0000259" key="2">
    <source>
        <dbReference type="Pfam" id="PF08223"/>
    </source>
</evidence>
<evidence type="ECO:0000313" key="4">
    <source>
        <dbReference type="EMBL" id="MBK7415955.1"/>
    </source>
</evidence>
<dbReference type="PANTHER" id="PTHR30319:SF1">
    <property type="entry name" value="TRANSCRIPTIONAL REPRESSOR PAAX"/>
    <property type="match status" value="1"/>
</dbReference>
<dbReference type="PANTHER" id="PTHR30319">
    <property type="entry name" value="PHENYLACETIC ACID REGULATOR-RELATED TRANSCRIPTIONAL REPRESSOR"/>
    <property type="match status" value="1"/>
</dbReference>
<accession>A0A935N250</accession>
<sequence length="362" mass="40737">MGRHITDGTSFNIYFKRPICVLPCSAKGGIANIDGLSAPQAIVTQPIQTRLDDFRQQRRVQAGSLIISVFGDAILPRGGRVWLGSLIRLLEPLSLNERLIRTSVFRLVKEEWLRTETVGRRADYVLTNAGRHRFEEASRHIYASHAPLWDRRWRLILAVGELEPKIREQLRQALFWQGFGVLGNDCFVHPSADLSAVFDALVTDGLGDQLTRLMPLLAADSRSGLAASDADLVNRAWNLEALATAYADFVATYEPILNELRFEHQAEADLESAFQLRTLLIHDYRRLLLRDPELPEVLLPQDWPGQKARLLCKEIYRRLAAPSEKYLDQTLQLADGSVPAADPLLGERFPADDPLADLLRST</sequence>
<evidence type="ECO:0000259" key="3">
    <source>
        <dbReference type="Pfam" id="PF20803"/>
    </source>
</evidence>
<dbReference type="Pfam" id="PF08223">
    <property type="entry name" value="PaaX_C"/>
    <property type="match status" value="1"/>
</dbReference>
<evidence type="ECO:0000259" key="1">
    <source>
        <dbReference type="Pfam" id="PF07848"/>
    </source>
</evidence>
<feature type="domain" description="Transcriptional repressor PaaX-like central Cas2-like" evidence="3">
    <location>
        <begin position="149"/>
        <end position="202"/>
    </location>
</feature>
<protein>
    <submittedName>
        <fullName evidence="4">Phenylacetic acid degradation operon negative regulatory protein PaaX</fullName>
    </submittedName>
</protein>
<dbReference type="NCBIfam" id="TIGR02277">
    <property type="entry name" value="PaaX_trns_reg"/>
    <property type="match status" value="1"/>
</dbReference>
<dbReference type="Proteomes" id="UP000739411">
    <property type="component" value="Unassembled WGS sequence"/>
</dbReference>
<dbReference type="InterPro" id="IPR036388">
    <property type="entry name" value="WH-like_DNA-bd_sf"/>
</dbReference>
<dbReference type="InterPro" id="IPR011965">
    <property type="entry name" value="PaaX_trns_reg"/>
</dbReference>